<keyword evidence="7" id="KW-1185">Reference proteome</keyword>
<organism evidence="6 7">
    <name type="scientific">Clostridium simiarum</name>
    <dbReference type="NCBI Taxonomy" id="2841506"/>
    <lineage>
        <taxon>Bacteria</taxon>
        <taxon>Bacillati</taxon>
        <taxon>Bacillota</taxon>
        <taxon>Clostridia</taxon>
        <taxon>Eubacteriales</taxon>
        <taxon>Clostridiaceae</taxon>
        <taxon>Clostridium</taxon>
    </lineage>
</organism>
<evidence type="ECO:0000256" key="3">
    <source>
        <dbReference type="ARBA" id="ARBA00023163"/>
    </source>
</evidence>
<protein>
    <submittedName>
        <fullName evidence="6">TetR/AcrR family transcriptional regulator</fullName>
    </submittedName>
</protein>
<dbReference type="Proteomes" id="UP000736583">
    <property type="component" value="Unassembled WGS sequence"/>
</dbReference>
<dbReference type="InterPro" id="IPR001647">
    <property type="entry name" value="HTH_TetR"/>
</dbReference>
<sequence>MINKIVTSKEAILAVCRELAAEHGLQSLNMRKVAEKCNVSVGSVYNYFPSKADLIAATIQDVWQSIFNMEKICKQSVTFPEYVTWIFESVQVGVAEYPNFFTAHSVSFASSDKGKARQVMMEYFGHIKAGMLDALQNDHKVKPVAFSEAFTQIAFVDFVFSSLLALLMKKESSCTMLTEIIKRSIY</sequence>
<comment type="caution">
    <text evidence="6">The sequence shown here is derived from an EMBL/GenBank/DDBJ whole genome shotgun (WGS) entry which is preliminary data.</text>
</comment>
<name>A0ABS6F3A8_9CLOT</name>
<keyword evidence="3" id="KW-0804">Transcription</keyword>
<dbReference type="PROSITE" id="PS50977">
    <property type="entry name" value="HTH_TETR_2"/>
    <property type="match status" value="1"/>
</dbReference>
<evidence type="ECO:0000256" key="4">
    <source>
        <dbReference type="PROSITE-ProRule" id="PRU00335"/>
    </source>
</evidence>
<reference evidence="6 7" key="1">
    <citation type="submission" date="2021-06" db="EMBL/GenBank/DDBJ databases">
        <authorList>
            <person name="Sun Q."/>
            <person name="Li D."/>
        </authorList>
    </citation>
    <scope>NUCLEOTIDE SEQUENCE [LARGE SCALE GENOMIC DNA]</scope>
    <source>
        <strain evidence="6 7">MSJ-4</strain>
    </source>
</reference>
<evidence type="ECO:0000313" key="7">
    <source>
        <dbReference type="Proteomes" id="UP000736583"/>
    </source>
</evidence>
<keyword evidence="1" id="KW-0805">Transcription regulation</keyword>
<feature type="domain" description="HTH tetR-type" evidence="5">
    <location>
        <begin position="6"/>
        <end position="66"/>
    </location>
</feature>
<evidence type="ECO:0000256" key="2">
    <source>
        <dbReference type="ARBA" id="ARBA00023125"/>
    </source>
</evidence>
<evidence type="ECO:0000256" key="1">
    <source>
        <dbReference type="ARBA" id="ARBA00023015"/>
    </source>
</evidence>
<evidence type="ECO:0000313" key="6">
    <source>
        <dbReference type="EMBL" id="MBU5592986.1"/>
    </source>
</evidence>
<keyword evidence="2 4" id="KW-0238">DNA-binding</keyword>
<feature type="DNA-binding region" description="H-T-H motif" evidence="4">
    <location>
        <begin position="29"/>
        <end position="48"/>
    </location>
</feature>
<gene>
    <name evidence="6" type="ORF">KQI89_14640</name>
</gene>
<dbReference type="EMBL" id="JAHLQL010000006">
    <property type="protein sequence ID" value="MBU5592986.1"/>
    <property type="molecule type" value="Genomic_DNA"/>
</dbReference>
<accession>A0ABS6F3A8</accession>
<dbReference type="PANTHER" id="PTHR30055">
    <property type="entry name" value="HTH-TYPE TRANSCRIPTIONAL REGULATOR RUTR"/>
    <property type="match status" value="1"/>
</dbReference>
<proteinExistence type="predicted"/>
<evidence type="ECO:0000259" key="5">
    <source>
        <dbReference type="PROSITE" id="PS50977"/>
    </source>
</evidence>
<dbReference type="RefSeq" id="WP_216457677.1">
    <property type="nucleotide sequence ID" value="NZ_JAHLQL010000006.1"/>
</dbReference>
<dbReference type="PANTHER" id="PTHR30055:SF234">
    <property type="entry name" value="HTH-TYPE TRANSCRIPTIONAL REGULATOR BETI"/>
    <property type="match status" value="1"/>
</dbReference>
<dbReference type="InterPro" id="IPR050109">
    <property type="entry name" value="HTH-type_TetR-like_transc_reg"/>
</dbReference>
<dbReference type="Pfam" id="PF00440">
    <property type="entry name" value="TetR_N"/>
    <property type="match status" value="1"/>
</dbReference>